<keyword evidence="3" id="KW-0238">DNA-binding</keyword>
<proteinExistence type="inferred from homology"/>
<accession>A0ABW9C0C1</accession>
<dbReference type="Gene3D" id="1.10.10.10">
    <property type="entry name" value="Winged helix-like DNA-binding domain superfamily/Winged helix DNA-binding domain"/>
    <property type="match status" value="1"/>
</dbReference>
<dbReference type="Proteomes" id="UP001629288">
    <property type="component" value="Unassembled WGS sequence"/>
</dbReference>
<comment type="caution">
    <text evidence="6">The sequence shown here is derived from an EMBL/GenBank/DDBJ whole genome shotgun (WGS) entry which is preliminary data.</text>
</comment>
<reference evidence="6 7" key="1">
    <citation type="journal article" date="2024" name="Chem. Sci.">
        <title>Discovery of megapolipeptins by genome mining of a Burkholderiales bacteria collection.</title>
        <authorList>
            <person name="Paulo B.S."/>
            <person name="Recchia M.J.J."/>
            <person name="Lee S."/>
            <person name="Fergusson C.H."/>
            <person name="Romanowski S.B."/>
            <person name="Hernandez A."/>
            <person name="Krull N."/>
            <person name="Liu D.Y."/>
            <person name="Cavanagh H."/>
            <person name="Bos A."/>
            <person name="Gray C.A."/>
            <person name="Murphy B.T."/>
            <person name="Linington R.G."/>
            <person name="Eustaquio A.S."/>
        </authorList>
    </citation>
    <scope>NUCLEOTIDE SEQUENCE [LARGE SCALE GENOMIC DNA]</scope>
    <source>
        <strain evidence="6 7">RL17-379-BIB-C</strain>
    </source>
</reference>
<dbReference type="Pfam" id="PF00126">
    <property type="entry name" value="HTH_1"/>
    <property type="match status" value="1"/>
</dbReference>
<dbReference type="Gene3D" id="3.40.190.10">
    <property type="entry name" value="Periplasmic binding protein-like II"/>
    <property type="match status" value="2"/>
</dbReference>
<evidence type="ECO:0000313" key="6">
    <source>
        <dbReference type="EMBL" id="MFM0443535.1"/>
    </source>
</evidence>
<name>A0ABW9C0C1_9BURK</name>
<gene>
    <name evidence="6" type="ORF">PQR00_08025</name>
</gene>
<keyword evidence="4" id="KW-0804">Transcription</keyword>
<dbReference type="InterPro" id="IPR036388">
    <property type="entry name" value="WH-like_DNA-bd_sf"/>
</dbReference>
<organism evidence="6 7">
    <name type="scientific">Paraburkholderia strydomiana</name>
    <dbReference type="NCBI Taxonomy" id="1245417"/>
    <lineage>
        <taxon>Bacteria</taxon>
        <taxon>Pseudomonadati</taxon>
        <taxon>Pseudomonadota</taxon>
        <taxon>Betaproteobacteria</taxon>
        <taxon>Burkholderiales</taxon>
        <taxon>Burkholderiaceae</taxon>
        <taxon>Paraburkholderia</taxon>
    </lineage>
</organism>
<dbReference type="PANTHER" id="PTHR30346:SF0">
    <property type="entry name" value="HCA OPERON TRANSCRIPTIONAL ACTIVATOR HCAR"/>
    <property type="match status" value="1"/>
</dbReference>
<dbReference type="SUPFAM" id="SSF53850">
    <property type="entry name" value="Periplasmic binding protein-like II"/>
    <property type="match status" value="1"/>
</dbReference>
<evidence type="ECO:0000259" key="5">
    <source>
        <dbReference type="PROSITE" id="PS50931"/>
    </source>
</evidence>
<evidence type="ECO:0000256" key="1">
    <source>
        <dbReference type="ARBA" id="ARBA00009437"/>
    </source>
</evidence>
<feature type="domain" description="HTH lysR-type" evidence="5">
    <location>
        <begin position="2"/>
        <end position="59"/>
    </location>
</feature>
<evidence type="ECO:0000313" key="7">
    <source>
        <dbReference type="Proteomes" id="UP001629288"/>
    </source>
</evidence>
<keyword evidence="2" id="KW-0805">Transcription regulation</keyword>
<protein>
    <submittedName>
        <fullName evidence="6">LysR family transcriptional regulator</fullName>
    </submittedName>
</protein>
<keyword evidence="7" id="KW-1185">Reference proteome</keyword>
<dbReference type="RefSeq" id="WP_408128806.1">
    <property type="nucleotide sequence ID" value="NZ_JAQQDH010000002.1"/>
</dbReference>
<dbReference type="InterPro" id="IPR000847">
    <property type="entry name" value="LysR_HTH_N"/>
</dbReference>
<dbReference type="EMBL" id="JAQQDH010000002">
    <property type="protein sequence ID" value="MFM0443535.1"/>
    <property type="molecule type" value="Genomic_DNA"/>
</dbReference>
<evidence type="ECO:0000256" key="4">
    <source>
        <dbReference type="ARBA" id="ARBA00023163"/>
    </source>
</evidence>
<comment type="similarity">
    <text evidence="1">Belongs to the LysR transcriptional regulatory family.</text>
</comment>
<sequence>MLDLGQVRCFVAAATELNFRRAAALLNMTQPPLSRQIQLLEDNLGVMLFERIGRTVKLTTEGRVFLADATRLLNLAEQAESTVRRASKGKTGRVRLGFTGAAGYELIPELLVAAADVLPEIDVVLLELVSAAQIEAFAANTIDLGFLRPLPSRQKLEFLLVDEEPLIVALPKRHMLCQFEQIALRQLDEQPFIMHSPTQGKYFHDRIMGMLATEGVNLNIAQYIDQTPTILSLVRAGLGVAILPASAQRFHYDNVEFRFIAQHSIQAEMSMAWRADQDNPAVIAFRLMAAEYFARKARG</sequence>
<dbReference type="PROSITE" id="PS50931">
    <property type="entry name" value="HTH_LYSR"/>
    <property type="match status" value="1"/>
</dbReference>
<dbReference type="Pfam" id="PF03466">
    <property type="entry name" value="LysR_substrate"/>
    <property type="match status" value="1"/>
</dbReference>
<dbReference type="PRINTS" id="PR00039">
    <property type="entry name" value="HTHLYSR"/>
</dbReference>
<dbReference type="PANTHER" id="PTHR30346">
    <property type="entry name" value="TRANSCRIPTIONAL DUAL REGULATOR HCAR-RELATED"/>
    <property type="match status" value="1"/>
</dbReference>
<dbReference type="InterPro" id="IPR036390">
    <property type="entry name" value="WH_DNA-bd_sf"/>
</dbReference>
<dbReference type="InterPro" id="IPR005119">
    <property type="entry name" value="LysR_subst-bd"/>
</dbReference>
<evidence type="ECO:0000256" key="3">
    <source>
        <dbReference type="ARBA" id="ARBA00023125"/>
    </source>
</evidence>
<evidence type="ECO:0000256" key="2">
    <source>
        <dbReference type="ARBA" id="ARBA00023015"/>
    </source>
</evidence>
<dbReference type="SUPFAM" id="SSF46785">
    <property type="entry name" value="Winged helix' DNA-binding domain"/>
    <property type="match status" value="1"/>
</dbReference>